<organism evidence="1 2">
    <name type="scientific">Desulfobacter hydrogenophilus</name>
    <dbReference type="NCBI Taxonomy" id="2291"/>
    <lineage>
        <taxon>Bacteria</taxon>
        <taxon>Pseudomonadati</taxon>
        <taxon>Thermodesulfobacteriota</taxon>
        <taxon>Desulfobacteria</taxon>
        <taxon>Desulfobacterales</taxon>
        <taxon>Desulfobacteraceae</taxon>
        <taxon>Desulfobacter</taxon>
    </lineage>
</organism>
<dbReference type="EMBL" id="QLNI01000032">
    <property type="protein sequence ID" value="RAM01111.1"/>
    <property type="molecule type" value="Genomic_DNA"/>
</dbReference>
<evidence type="ECO:0000313" key="2">
    <source>
        <dbReference type="Proteomes" id="UP000248798"/>
    </source>
</evidence>
<proteinExistence type="predicted"/>
<name>A0A328F928_9BACT</name>
<comment type="caution">
    <text evidence="1">The sequence shown here is derived from an EMBL/GenBank/DDBJ whole genome shotgun (WGS) entry which is preliminary data.</text>
</comment>
<dbReference type="Proteomes" id="UP000248798">
    <property type="component" value="Unassembled WGS sequence"/>
</dbReference>
<protein>
    <submittedName>
        <fullName evidence="1">Uncharacterized protein</fullName>
    </submittedName>
</protein>
<evidence type="ECO:0000313" key="1">
    <source>
        <dbReference type="EMBL" id="RAM01111.1"/>
    </source>
</evidence>
<gene>
    <name evidence="1" type="ORF">DO021_15605</name>
</gene>
<reference evidence="1 2" key="1">
    <citation type="submission" date="2018-06" db="EMBL/GenBank/DDBJ databases">
        <title>Complete Genome Sequence of Desulfobacter hydrogenophilus (DSM3380).</title>
        <authorList>
            <person name="Marietou A."/>
            <person name="Schreiber L."/>
            <person name="Marshall I."/>
            <person name="Jorgensen B."/>
        </authorList>
    </citation>
    <scope>NUCLEOTIDE SEQUENCE [LARGE SCALE GENOMIC DNA]</scope>
    <source>
        <strain evidence="1 2">DSM 3380</strain>
    </source>
</reference>
<dbReference type="AlphaFoldDB" id="A0A328F928"/>
<accession>A0A328F928</accession>
<sequence>MRFSENQIPLNIKGFIELVLAILKLILALKGSIDKGFNRVRGNLAVLCENPHIGQEGYVSKKFENIPCFFSGTL</sequence>